<evidence type="ECO:0000313" key="2">
    <source>
        <dbReference type="Proteomes" id="UP001056132"/>
    </source>
</evidence>
<dbReference type="Pfam" id="PF20137">
    <property type="entry name" value="BubE"/>
    <property type="match status" value="1"/>
</dbReference>
<reference evidence="1" key="2">
    <citation type="submission" date="2022-05" db="EMBL/GenBank/DDBJ databases">
        <authorList>
            <person name="Kunte H.-J."/>
        </authorList>
    </citation>
    <scope>NUCLEOTIDE SEQUENCE</scope>
    <source>
        <strain evidence="1">G5</strain>
    </source>
</reference>
<dbReference type="RefSeq" id="WP_250024505.1">
    <property type="nucleotide sequence ID" value="NZ_CP097330.1"/>
</dbReference>
<dbReference type="Proteomes" id="UP001056132">
    <property type="component" value="Chromosome 1"/>
</dbReference>
<dbReference type="InterPro" id="IPR045384">
    <property type="entry name" value="DUF6527"/>
</dbReference>
<name>A0AAE9L0Z9_9BURK</name>
<dbReference type="AlphaFoldDB" id="A0AAE9L0Z9"/>
<dbReference type="KEGG" id="ccam:M5D45_09325"/>
<dbReference type="EMBL" id="CP097330">
    <property type="protein sequence ID" value="URF02774.1"/>
    <property type="molecule type" value="Genomic_DNA"/>
</dbReference>
<protein>
    <submittedName>
        <fullName evidence="1">DUF6527 family protein</fullName>
    </submittedName>
</protein>
<sequence>MTHLSKVLREAAPGHLTFWCPGCKDSHSIRYGDGSGPRWGWNGNAERPTFTPSVLVRSGHYVPGHENGSCWCTYYAEHPDEPSDFACAICHTFVTEGNIQFLGDCTHEFAGKTVPMVEFPEGRAC</sequence>
<gene>
    <name evidence="1" type="ORF">M5D45_09325</name>
</gene>
<proteinExistence type="predicted"/>
<accession>A0AAE9L0Z9</accession>
<evidence type="ECO:0000313" key="1">
    <source>
        <dbReference type="EMBL" id="URF02774.1"/>
    </source>
</evidence>
<reference evidence="1" key="1">
    <citation type="journal article" date="2022" name="Microbiol. Resour. Announc.">
        <title>Genome Sequence of Cupriavidus campinensis Strain G5, a Member of a Bacterial Consortium Capable of Polyethylene Degradation.</title>
        <authorList>
            <person name="Schneider B."/>
            <person name="Pfeiffer F."/>
            <person name="Dyall-Smith M."/>
            <person name="Kunte H.J."/>
        </authorList>
    </citation>
    <scope>NUCLEOTIDE SEQUENCE</scope>
    <source>
        <strain evidence="1">G5</strain>
    </source>
</reference>
<organism evidence="1 2">
    <name type="scientific">Cupriavidus campinensis</name>
    <dbReference type="NCBI Taxonomy" id="151783"/>
    <lineage>
        <taxon>Bacteria</taxon>
        <taxon>Pseudomonadati</taxon>
        <taxon>Pseudomonadota</taxon>
        <taxon>Betaproteobacteria</taxon>
        <taxon>Burkholderiales</taxon>
        <taxon>Burkholderiaceae</taxon>
        <taxon>Cupriavidus</taxon>
    </lineage>
</organism>